<dbReference type="GO" id="GO:0051604">
    <property type="term" value="P:protein maturation"/>
    <property type="evidence" value="ECO:0007669"/>
    <property type="project" value="TreeGrafter"/>
</dbReference>
<evidence type="ECO:0000259" key="3">
    <source>
        <dbReference type="Pfam" id="PF02769"/>
    </source>
</evidence>
<dbReference type="HOGENOM" id="CLU_041631_0_0_0"/>
<evidence type="ECO:0000313" key="5">
    <source>
        <dbReference type="Proteomes" id="UP000030700"/>
    </source>
</evidence>
<evidence type="ECO:0000256" key="1">
    <source>
        <dbReference type="ARBA" id="ARBA00006243"/>
    </source>
</evidence>
<dbReference type="AlphaFoldDB" id="A0A081BTL9"/>
<dbReference type="PIRSF" id="PIRSF005644">
    <property type="entry name" value="Hdrgns_mtr_HypE"/>
    <property type="match status" value="1"/>
</dbReference>
<dbReference type="Pfam" id="PF00586">
    <property type="entry name" value="AIRS"/>
    <property type="match status" value="1"/>
</dbReference>
<comment type="similarity">
    <text evidence="1">Belongs to the HypE family.</text>
</comment>
<evidence type="ECO:0000313" key="4">
    <source>
        <dbReference type="EMBL" id="GAK54750.1"/>
    </source>
</evidence>
<dbReference type="InterPro" id="IPR036921">
    <property type="entry name" value="PurM-like_N_sf"/>
</dbReference>
<dbReference type="SUPFAM" id="SSF56042">
    <property type="entry name" value="PurM C-terminal domain-like"/>
    <property type="match status" value="1"/>
</dbReference>
<gene>
    <name evidence="4" type="ORF">U14_06038</name>
</gene>
<dbReference type="PANTHER" id="PTHR30303:SF4">
    <property type="entry name" value="HYDROGENASE EXPRESSION_FORMATION PROTEIN HYPE"/>
    <property type="match status" value="1"/>
</dbReference>
<evidence type="ECO:0000259" key="2">
    <source>
        <dbReference type="Pfam" id="PF00586"/>
    </source>
</evidence>
<dbReference type="Proteomes" id="UP000030700">
    <property type="component" value="Unassembled WGS sequence"/>
</dbReference>
<sequence length="338" mass="36578">METSLPLGKLKLEQLRRLLTTYISLNDERVVVGPEVGEDAAVIDMGDRYLVAKTDPITFVADDIGWYAIVINANDLATRGATPKWFLATILLPEHRATEAMVETIFAQLAAACKQYRITLCGGHTEVTYGLDRPIVVGQMLGEVAKDRLIRTAGAQIGNDIILTKGIAVEATSIIARVKHDDLISNYSPDYLRACRDFIYTPGISVVEEARIAAETAQVTSMHDPTEGGVATGLHELAEAAGVGVQITREAIPIFPETATLCARYDLDPLGVIASGALLMTVPPQETAKLLDAFRANRIQASVIGNVVAADHGRCLWNQGNSTPLPMFHQDELTKIFA</sequence>
<dbReference type="InterPro" id="IPR010918">
    <property type="entry name" value="PurM-like_C_dom"/>
</dbReference>
<dbReference type="Gene3D" id="3.30.1330.10">
    <property type="entry name" value="PurM-like, N-terminal domain"/>
    <property type="match status" value="1"/>
</dbReference>
<dbReference type="STRING" id="1499966.U14_06038"/>
<dbReference type="Gene3D" id="3.90.650.10">
    <property type="entry name" value="PurM-like C-terminal domain"/>
    <property type="match status" value="1"/>
</dbReference>
<dbReference type="Pfam" id="PF02769">
    <property type="entry name" value="AIRS_C"/>
    <property type="match status" value="1"/>
</dbReference>
<dbReference type="EMBL" id="DF820462">
    <property type="protein sequence ID" value="GAK54750.1"/>
    <property type="molecule type" value="Genomic_DNA"/>
</dbReference>
<dbReference type="InterPro" id="IPR036676">
    <property type="entry name" value="PurM-like_C_sf"/>
</dbReference>
<name>A0A081BTL9_9BACT</name>
<feature type="domain" description="PurM-like C-terminal" evidence="3">
    <location>
        <begin position="157"/>
        <end position="316"/>
    </location>
</feature>
<reference evidence="4" key="1">
    <citation type="journal article" date="2015" name="PeerJ">
        <title>First genomic representation of candidate bacterial phylum KSB3 points to enhanced environmental sensing as a trigger of wastewater bulking.</title>
        <authorList>
            <person name="Sekiguchi Y."/>
            <person name="Ohashi A."/>
            <person name="Parks D.H."/>
            <person name="Yamauchi T."/>
            <person name="Tyson G.W."/>
            <person name="Hugenholtz P."/>
        </authorList>
    </citation>
    <scope>NUCLEOTIDE SEQUENCE [LARGE SCALE GENOMIC DNA]</scope>
</reference>
<accession>A0A081BTL9</accession>
<protein>
    <submittedName>
        <fullName evidence="4">Hydrogenase maturation factor</fullName>
    </submittedName>
</protein>
<feature type="domain" description="PurM-like N-terminal" evidence="2">
    <location>
        <begin position="37"/>
        <end position="144"/>
    </location>
</feature>
<proteinExistence type="inferred from homology"/>
<dbReference type="PANTHER" id="PTHR30303">
    <property type="entry name" value="HYDROGENASE ISOENZYMES FORMATION PROTEIN HYPE"/>
    <property type="match status" value="1"/>
</dbReference>
<organism evidence="4">
    <name type="scientific">Candidatus Moduliflexus flocculans</name>
    <dbReference type="NCBI Taxonomy" id="1499966"/>
    <lineage>
        <taxon>Bacteria</taxon>
        <taxon>Candidatus Moduliflexota</taxon>
        <taxon>Candidatus Moduliflexia</taxon>
        <taxon>Candidatus Moduliflexales</taxon>
        <taxon>Candidatus Moduliflexaceae</taxon>
    </lineage>
</organism>
<dbReference type="CDD" id="cd06061">
    <property type="entry name" value="PurM-like1"/>
    <property type="match status" value="1"/>
</dbReference>
<dbReference type="InterPro" id="IPR011854">
    <property type="entry name" value="HypE"/>
</dbReference>
<dbReference type="InterPro" id="IPR016188">
    <property type="entry name" value="PurM-like_N"/>
</dbReference>
<dbReference type="SUPFAM" id="SSF55326">
    <property type="entry name" value="PurM N-terminal domain-like"/>
    <property type="match status" value="1"/>
</dbReference>
<keyword evidence="5" id="KW-1185">Reference proteome</keyword>